<evidence type="ECO:0000256" key="2">
    <source>
        <dbReference type="ARBA" id="ARBA00022670"/>
    </source>
</evidence>
<accession>A0A7I7SB07</accession>
<evidence type="ECO:0000256" key="1">
    <source>
        <dbReference type="ARBA" id="ARBA00007074"/>
    </source>
</evidence>
<feature type="region of interest" description="Disordered" evidence="5">
    <location>
        <begin position="1"/>
        <end position="90"/>
    </location>
</feature>
<dbReference type="OrthoDB" id="3209655at2"/>
<feature type="compositionally biased region" description="Gly residues" evidence="5">
    <location>
        <begin position="112"/>
        <end position="121"/>
    </location>
</feature>
<sequence length="322" mass="32631">MTGPGYSISTDNAVVQGGSDAARSEHDATRARPGMGPGNVDPRVSAATDDTNKEAEKLRRKAGEGIDKTKADSRGKTDIDNKGAANVSKGANPAVSALGKAGQSLLGSLSNIGGGSGGGGTPQMPQMPQMPGGLPSMMDPANFKSMIDGTGDGNSTGGLNIGGRGNTGVGGPGSVGSTEFEKTLLDRAREVVAADIPYSWGSGDLNGPTCSGTRDGGAADAAGDYAKTGFDCSGLSRYLIYQASGIEIPRLSQDQYASGMEVSPSDARIGDLVFPDYSFNGGGPGHVQVYVGDGKVVEAQQSGTSVMFSDCPSGRFVRYINS</sequence>
<comment type="caution">
    <text evidence="6">The sequence shown here is derived from an EMBL/GenBank/DDBJ whole genome shotgun (WGS) entry which is preliminary data.</text>
</comment>
<dbReference type="Pfam" id="PF00877">
    <property type="entry name" value="NLPC_P60"/>
    <property type="match status" value="1"/>
</dbReference>
<evidence type="ECO:0000313" key="6">
    <source>
        <dbReference type="EMBL" id="OSC34777.1"/>
    </source>
</evidence>
<feature type="compositionally biased region" description="Gly residues" evidence="5">
    <location>
        <begin position="150"/>
        <end position="174"/>
    </location>
</feature>
<protein>
    <submittedName>
        <fullName evidence="6">Uncharacterized protein</fullName>
    </submittedName>
</protein>
<keyword evidence="7" id="KW-1185">Reference proteome</keyword>
<dbReference type="InterPro" id="IPR038765">
    <property type="entry name" value="Papain-like_cys_pep_sf"/>
</dbReference>
<dbReference type="PANTHER" id="PTHR47359">
    <property type="entry name" value="PEPTIDOGLYCAN DL-ENDOPEPTIDASE CWLO"/>
    <property type="match status" value="1"/>
</dbReference>
<evidence type="ECO:0000256" key="4">
    <source>
        <dbReference type="ARBA" id="ARBA00022807"/>
    </source>
</evidence>
<dbReference type="SUPFAM" id="SSF54001">
    <property type="entry name" value="Cysteine proteinases"/>
    <property type="match status" value="1"/>
</dbReference>
<keyword evidence="2" id="KW-0645">Protease</keyword>
<keyword evidence="4" id="KW-0788">Thiol protease</keyword>
<evidence type="ECO:0000256" key="3">
    <source>
        <dbReference type="ARBA" id="ARBA00022801"/>
    </source>
</evidence>
<dbReference type="AlphaFoldDB" id="A0A7I7SB07"/>
<feature type="region of interest" description="Disordered" evidence="5">
    <location>
        <begin position="109"/>
        <end position="178"/>
    </location>
</feature>
<keyword evidence="3" id="KW-0378">Hydrolase</keyword>
<dbReference type="InterPro" id="IPR051794">
    <property type="entry name" value="PG_Endopeptidase_C40"/>
</dbReference>
<dbReference type="GO" id="GO:0006508">
    <property type="term" value="P:proteolysis"/>
    <property type="evidence" value="ECO:0007669"/>
    <property type="project" value="UniProtKB-KW"/>
</dbReference>
<dbReference type="PROSITE" id="PS51935">
    <property type="entry name" value="NLPC_P60"/>
    <property type="match status" value="1"/>
</dbReference>
<evidence type="ECO:0000313" key="7">
    <source>
        <dbReference type="Proteomes" id="UP000193577"/>
    </source>
</evidence>
<dbReference type="InterPro" id="IPR000064">
    <property type="entry name" value="NLP_P60_dom"/>
</dbReference>
<feature type="compositionally biased region" description="Basic and acidic residues" evidence="5">
    <location>
        <begin position="50"/>
        <end position="81"/>
    </location>
</feature>
<dbReference type="Proteomes" id="UP000193577">
    <property type="component" value="Unassembled WGS sequence"/>
</dbReference>
<organism evidence="6 7">
    <name type="scientific">Mycolicibacillus koreensis</name>
    <dbReference type="NCBI Taxonomy" id="1069220"/>
    <lineage>
        <taxon>Bacteria</taxon>
        <taxon>Bacillati</taxon>
        <taxon>Actinomycetota</taxon>
        <taxon>Actinomycetes</taxon>
        <taxon>Mycobacteriales</taxon>
        <taxon>Mycobacteriaceae</taxon>
        <taxon>Mycolicibacillus</taxon>
    </lineage>
</organism>
<dbReference type="PANTHER" id="PTHR47359:SF3">
    <property type="entry name" value="NLP_P60 DOMAIN-CONTAINING PROTEIN-RELATED"/>
    <property type="match status" value="1"/>
</dbReference>
<name>A0A7I7SB07_9MYCO</name>
<dbReference type="RefSeq" id="WP_085302852.1">
    <property type="nucleotide sequence ID" value="NZ_AP022594.1"/>
</dbReference>
<comment type="similarity">
    <text evidence="1">Belongs to the peptidase C40 family.</text>
</comment>
<gene>
    <name evidence="6" type="ORF">B8W67_05890</name>
</gene>
<dbReference type="Gene3D" id="3.90.1720.10">
    <property type="entry name" value="endopeptidase domain like (from Nostoc punctiforme)"/>
    <property type="match status" value="1"/>
</dbReference>
<reference evidence="6 7" key="1">
    <citation type="submission" date="2017-04" db="EMBL/GenBank/DDBJ databases">
        <title>The new phylogeny of genus Mycobacterium.</title>
        <authorList>
            <person name="Tortoli E."/>
            <person name="Trovato A."/>
            <person name="Cirillo D.M."/>
        </authorList>
    </citation>
    <scope>NUCLEOTIDE SEQUENCE [LARGE SCALE GENOMIC DNA]</scope>
    <source>
        <strain evidence="6 7">KCTC 19819</strain>
    </source>
</reference>
<proteinExistence type="inferred from homology"/>
<feature type="compositionally biased region" description="Low complexity" evidence="5">
    <location>
        <begin position="122"/>
        <end position="138"/>
    </location>
</feature>
<evidence type="ECO:0000256" key="5">
    <source>
        <dbReference type="SAM" id="MobiDB-lite"/>
    </source>
</evidence>
<dbReference type="EMBL" id="NCXO01000008">
    <property type="protein sequence ID" value="OSC34777.1"/>
    <property type="molecule type" value="Genomic_DNA"/>
</dbReference>
<dbReference type="GO" id="GO:0008234">
    <property type="term" value="F:cysteine-type peptidase activity"/>
    <property type="evidence" value="ECO:0007669"/>
    <property type="project" value="UniProtKB-KW"/>
</dbReference>